<evidence type="ECO:0000256" key="1">
    <source>
        <dbReference type="SAM" id="MobiDB-lite"/>
    </source>
</evidence>
<proteinExistence type="predicted"/>
<gene>
    <name evidence="2" type="ORF">EVAR_10430_1</name>
</gene>
<organism evidence="2 3">
    <name type="scientific">Eumeta variegata</name>
    <name type="common">Bagworm moth</name>
    <name type="synonym">Eumeta japonica</name>
    <dbReference type="NCBI Taxonomy" id="151549"/>
    <lineage>
        <taxon>Eukaryota</taxon>
        <taxon>Metazoa</taxon>
        <taxon>Ecdysozoa</taxon>
        <taxon>Arthropoda</taxon>
        <taxon>Hexapoda</taxon>
        <taxon>Insecta</taxon>
        <taxon>Pterygota</taxon>
        <taxon>Neoptera</taxon>
        <taxon>Endopterygota</taxon>
        <taxon>Lepidoptera</taxon>
        <taxon>Glossata</taxon>
        <taxon>Ditrysia</taxon>
        <taxon>Tineoidea</taxon>
        <taxon>Psychidae</taxon>
        <taxon>Oiketicinae</taxon>
        <taxon>Eumeta</taxon>
    </lineage>
</organism>
<dbReference type="Proteomes" id="UP000299102">
    <property type="component" value="Unassembled WGS sequence"/>
</dbReference>
<sequence length="96" mass="11020">MSRTPRKGTTTRSVGVVSPTRRRPGLRRKISPPSRTCTLKNEGVEDPRTNCPDGTVSDQEQILRSRPLRFDWSKFDLSNWSLFEGKSKLARRRSCE</sequence>
<keyword evidence="3" id="KW-1185">Reference proteome</keyword>
<protein>
    <submittedName>
        <fullName evidence="2">Uncharacterized protein</fullName>
    </submittedName>
</protein>
<name>A0A4C1UCI4_EUMVA</name>
<evidence type="ECO:0000313" key="2">
    <source>
        <dbReference type="EMBL" id="GBP24203.1"/>
    </source>
</evidence>
<reference evidence="2 3" key="1">
    <citation type="journal article" date="2019" name="Commun. Biol.">
        <title>The bagworm genome reveals a unique fibroin gene that provides high tensile strength.</title>
        <authorList>
            <person name="Kono N."/>
            <person name="Nakamura H."/>
            <person name="Ohtoshi R."/>
            <person name="Tomita M."/>
            <person name="Numata K."/>
            <person name="Arakawa K."/>
        </authorList>
    </citation>
    <scope>NUCLEOTIDE SEQUENCE [LARGE SCALE GENOMIC DNA]</scope>
</reference>
<dbReference type="EMBL" id="BGZK01000158">
    <property type="protein sequence ID" value="GBP24203.1"/>
    <property type="molecule type" value="Genomic_DNA"/>
</dbReference>
<feature type="region of interest" description="Disordered" evidence="1">
    <location>
        <begin position="1"/>
        <end position="58"/>
    </location>
</feature>
<dbReference type="AlphaFoldDB" id="A0A4C1UCI4"/>
<feature type="compositionally biased region" description="Basic residues" evidence="1">
    <location>
        <begin position="20"/>
        <end position="30"/>
    </location>
</feature>
<evidence type="ECO:0000313" key="3">
    <source>
        <dbReference type="Proteomes" id="UP000299102"/>
    </source>
</evidence>
<accession>A0A4C1UCI4</accession>
<comment type="caution">
    <text evidence="2">The sequence shown here is derived from an EMBL/GenBank/DDBJ whole genome shotgun (WGS) entry which is preliminary data.</text>
</comment>